<keyword evidence="7" id="KW-1185">Reference proteome</keyword>
<feature type="transmembrane region" description="Helical" evidence="5">
    <location>
        <begin position="204"/>
        <end position="225"/>
    </location>
</feature>
<comment type="subcellular location">
    <subcellularLocation>
        <location evidence="1">Membrane</location>
        <topology evidence="1">Multi-pass membrane protein</topology>
    </subcellularLocation>
</comment>
<keyword evidence="3 5" id="KW-1133">Transmembrane helix</keyword>
<evidence type="ECO:0000256" key="1">
    <source>
        <dbReference type="ARBA" id="ARBA00004141"/>
    </source>
</evidence>
<evidence type="ECO:0000313" key="7">
    <source>
        <dbReference type="Proteomes" id="UP001501777"/>
    </source>
</evidence>
<dbReference type="PANTHER" id="PTHR47547:SF1">
    <property type="entry name" value="ASPARTATE-PROTON SYMPORTER"/>
    <property type="match status" value="1"/>
</dbReference>
<feature type="transmembrane region" description="Helical" evidence="5">
    <location>
        <begin position="437"/>
        <end position="456"/>
    </location>
</feature>
<evidence type="ECO:0000256" key="4">
    <source>
        <dbReference type="ARBA" id="ARBA00023136"/>
    </source>
</evidence>
<dbReference type="EMBL" id="BAAASG010000029">
    <property type="protein sequence ID" value="GAA2522751.1"/>
    <property type="molecule type" value="Genomic_DNA"/>
</dbReference>
<feature type="transmembrane region" description="Helical" evidence="5">
    <location>
        <begin position="55"/>
        <end position="75"/>
    </location>
</feature>
<organism evidence="6 7">
    <name type="scientific">Streptomyces longisporus</name>
    <dbReference type="NCBI Taxonomy" id="1948"/>
    <lineage>
        <taxon>Bacteria</taxon>
        <taxon>Bacillati</taxon>
        <taxon>Actinomycetota</taxon>
        <taxon>Actinomycetes</taxon>
        <taxon>Kitasatosporales</taxon>
        <taxon>Streptomycetaceae</taxon>
        <taxon>Streptomyces</taxon>
    </lineage>
</organism>
<evidence type="ECO:0000313" key="6">
    <source>
        <dbReference type="EMBL" id="GAA2522751.1"/>
    </source>
</evidence>
<sequence>MSLQRSKRTGGLVARPEDERRRLSVYHLVGLAAGGVIGSGWLIGPGKAYERAGSYAWLSWLLGGLLTLLIAWVMVELGTAAPKTGGLVFLPLQSSGPLVATVVAAGLWILYAANAAGEAIAMTNGLAWKFPGLHDPARTPYWICTVAFTALICAVNLLVPRIFFAFNSALTVAKVAVPVLTCVLLLVSASQLDGTGVSARHPQPSVSGALAAVVDGGVIFAYVGFQGPLDFAGNIKRRGMGESARLRWAVFGTIVGSTALYTALQFVYGNHVGPLTGNSLQTPWGQFAMAAQMNVLLWVIQIDAVASPMGAGLVFAHSLTREVAALSRAHLTHRGLQTSRNASLRGRYDVYWLVLLVDFVVGVVMLVAFRGDWGSLTSVIGVLALVVYAVPGVVLVALGDRLPECSSGRRRLRVGLAVLAFVLIGLILYLAGEGNVLRAMATLAAGCVLLLGLPVLSRRRPALGRFYDAKEHVTAFREWRARPAAQAALVLIGYLLALLLFTVWGSTGRTAKISGGCLVVVAACAAFWGLVVLSNRYMSEVAPLLPRPADWATQAGPSRTPVSAASE</sequence>
<reference evidence="7" key="1">
    <citation type="journal article" date="2019" name="Int. J. Syst. Evol. Microbiol.">
        <title>The Global Catalogue of Microorganisms (GCM) 10K type strain sequencing project: providing services to taxonomists for standard genome sequencing and annotation.</title>
        <authorList>
            <consortium name="The Broad Institute Genomics Platform"/>
            <consortium name="The Broad Institute Genome Sequencing Center for Infectious Disease"/>
            <person name="Wu L."/>
            <person name="Ma J."/>
        </authorList>
    </citation>
    <scope>NUCLEOTIDE SEQUENCE [LARGE SCALE GENOMIC DNA]</scope>
    <source>
        <strain evidence="7">JCM 4395</strain>
    </source>
</reference>
<feature type="transmembrane region" description="Helical" evidence="5">
    <location>
        <begin position="487"/>
        <end position="507"/>
    </location>
</feature>
<dbReference type="RefSeq" id="WP_344406834.1">
    <property type="nucleotide sequence ID" value="NZ_BAAASG010000029.1"/>
</dbReference>
<accession>A0ABP6AU98</accession>
<dbReference type="InterPro" id="IPR002293">
    <property type="entry name" value="AA/rel_permease1"/>
</dbReference>
<feature type="transmembrane region" description="Helical" evidence="5">
    <location>
        <begin position="25"/>
        <end position="43"/>
    </location>
</feature>
<feature type="transmembrane region" description="Helical" evidence="5">
    <location>
        <begin position="171"/>
        <end position="192"/>
    </location>
</feature>
<feature type="transmembrane region" description="Helical" evidence="5">
    <location>
        <begin position="411"/>
        <end position="431"/>
    </location>
</feature>
<comment type="caution">
    <text evidence="6">The sequence shown here is derived from an EMBL/GenBank/DDBJ whole genome shotgun (WGS) entry which is preliminary data.</text>
</comment>
<dbReference type="Gene3D" id="1.20.1740.10">
    <property type="entry name" value="Amino acid/polyamine transporter I"/>
    <property type="match status" value="1"/>
</dbReference>
<feature type="transmembrane region" description="Helical" evidence="5">
    <location>
        <begin position="350"/>
        <end position="369"/>
    </location>
</feature>
<evidence type="ECO:0000256" key="2">
    <source>
        <dbReference type="ARBA" id="ARBA00022692"/>
    </source>
</evidence>
<name>A0ABP6AU98_STRLO</name>
<proteinExistence type="predicted"/>
<feature type="transmembrane region" description="Helical" evidence="5">
    <location>
        <begin position="246"/>
        <end position="268"/>
    </location>
</feature>
<gene>
    <name evidence="6" type="ORF">GCM10010276_87280</name>
</gene>
<feature type="transmembrane region" description="Helical" evidence="5">
    <location>
        <begin position="375"/>
        <end position="399"/>
    </location>
</feature>
<dbReference type="InterPro" id="IPR052962">
    <property type="entry name" value="AA_Transporter_AGT"/>
</dbReference>
<evidence type="ECO:0000256" key="5">
    <source>
        <dbReference type="SAM" id="Phobius"/>
    </source>
</evidence>
<feature type="transmembrane region" description="Helical" evidence="5">
    <location>
        <begin position="140"/>
        <end position="159"/>
    </location>
</feature>
<dbReference type="Proteomes" id="UP001501777">
    <property type="component" value="Unassembled WGS sequence"/>
</dbReference>
<evidence type="ECO:0000256" key="3">
    <source>
        <dbReference type="ARBA" id="ARBA00022989"/>
    </source>
</evidence>
<feature type="transmembrane region" description="Helical" evidence="5">
    <location>
        <begin position="295"/>
        <end position="316"/>
    </location>
</feature>
<feature type="transmembrane region" description="Helical" evidence="5">
    <location>
        <begin position="87"/>
        <end position="111"/>
    </location>
</feature>
<dbReference type="PANTHER" id="PTHR47547">
    <property type="match status" value="1"/>
</dbReference>
<keyword evidence="4 5" id="KW-0472">Membrane</keyword>
<feature type="transmembrane region" description="Helical" evidence="5">
    <location>
        <begin position="513"/>
        <end position="533"/>
    </location>
</feature>
<dbReference type="Pfam" id="PF13520">
    <property type="entry name" value="AA_permease_2"/>
    <property type="match status" value="1"/>
</dbReference>
<protein>
    <submittedName>
        <fullName evidence="6">APC family permease</fullName>
    </submittedName>
</protein>
<keyword evidence="2 5" id="KW-0812">Transmembrane</keyword>